<accession>E2BJX7</accession>
<dbReference type="OrthoDB" id="48036at2759"/>
<dbReference type="STRING" id="610380.E2BJX7"/>
<organism evidence="2">
    <name type="scientific">Harpegnathos saltator</name>
    <name type="common">Jerdon's jumping ant</name>
    <dbReference type="NCBI Taxonomy" id="610380"/>
    <lineage>
        <taxon>Eukaryota</taxon>
        <taxon>Metazoa</taxon>
        <taxon>Ecdysozoa</taxon>
        <taxon>Arthropoda</taxon>
        <taxon>Hexapoda</taxon>
        <taxon>Insecta</taxon>
        <taxon>Pterygota</taxon>
        <taxon>Neoptera</taxon>
        <taxon>Endopterygota</taxon>
        <taxon>Hymenoptera</taxon>
        <taxon>Apocrita</taxon>
        <taxon>Aculeata</taxon>
        <taxon>Formicoidea</taxon>
        <taxon>Formicidae</taxon>
        <taxon>Ponerinae</taxon>
        <taxon>Ponerini</taxon>
        <taxon>Harpegnathos</taxon>
    </lineage>
</organism>
<dbReference type="InParanoid" id="E2BJX7"/>
<dbReference type="Proteomes" id="UP000008237">
    <property type="component" value="Unassembled WGS sequence"/>
</dbReference>
<dbReference type="OMA" id="DHQDDNL"/>
<reference evidence="1 2" key="1">
    <citation type="journal article" date="2010" name="Science">
        <title>Genomic comparison of the ants Camponotus floridanus and Harpegnathos saltator.</title>
        <authorList>
            <person name="Bonasio R."/>
            <person name="Zhang G."/>
            <person name="Ye C."/>
            <person name="Mutti N.S."/>
            <person name="Fang X."/>
            <person name="Qin N."/>
            <person name="Donahue G."/>
            <person name="Yang P."/>
            <person name="Li Q."/>
            <person name="Li C."/>
            <person name="Zhang P."/>
            <person name="Huang Z."/>
            <person name="Berger S.L."/>
            <person name="Reinberg D."/>
            <person name="Wang J."/>
            <person name="Liebig J."/>
        </authorList>
    </citation>
    <scope>NUCLEOTIDE SEQUENCE [LARGE SCALE GENOMIC DNA]</scope>
    <source>
        <strain evidence="1 2">R22 G/1</strain>
    </source>
</reference>
<evidence type="ECO:0008006" key="3">
    <source>
        <dbReference type="Google" id="ProtNLM"/>
    </source>
</evidence>
<proteinExistence type="predicted"/>
<evidence type="ECO:0000313" key="2">
    <source>
        <dbReference type="Proteomes" id="UP000008237"/>
    </source>
</evidence>
<dbReference type="AlphaFoldDB" id="E2BJX7"/>
<gene>
    <name evidence="1" type="ORF">EAI_03368</name>
</gene>
<protein>
    <recommendedName>
        <fullName evidence="3">Oral cancer-overexpressed protein 1</fullName>
    </recommendedName>
</protein>
<sequence length="139" mass="15961">MSQGRGKEENLDINKIFEDILFVEEVSQKLGYKEGYKSGKEQLLKGYHLGYHKASIIAAQLGYYSGILEQYLQNNDNTSEKTILIAKILLEDICNIFPECQSKNLDILKAIENIRFKYAKFCSLAKINPLYPEADKLEF</sequence>
<name>E2BJX7_HARSA</name>
<keyword evidence="2" id="KW-1185">Reference proteome</keyword>
<dbReference type="EMBL" id="GL448708">
    <property type="protein sequence ID" value="EFN83986.1"/>
    <property type="molecule type" value="Genomic_DNA"/>
</dbReference>
<evidence type="ECO:0000313" key="1">
    <source>
        <dbReference type="EMBL" id="EFN83986.1"/>
    </source>
</evidence>